<dbReference type="Gene3D" id="3.40.50.300">
    <property type="entry name" value="P-loop containing nucleotide triphosphate hydrolases"/>
    <property type="match status" value="1"/>
</dbReference>
<dbReference type="GO" id="GO:0090374">
    <property type="term" value="P:oligopeptide export from mitochondrion"/>
    <property type="evidence" value="ECO:0007669"/>
    <property type="project" value="TreeGrafter"/>
</dbReference>
<evidence type="ECO:0000256" key="4">
    <source>
        <dbReference type="ARBA" id="ARBA00022741"/>
    </source>
</evidence>
<dbReference type="EMBL" id="CP029346">
    <property type="protein sequence ID" value="AWL10127.1"/>
    <property type="molecule type" value="Genomic_DNA"/>
</dbReference>
<dbReference type="Proteomes" id="UP000245468">
    <property type="component" value="Chromosome"/>
</dbReference>
<dbReference type="CDD" id="cd18576">
    <property type="entry name" value="ABC_6TM_bac_exporter_ABCB8_10_like"/>
    <property type="match status" value="1"/>
</dbReference>
<dbReference type="GO" id="GO:0005886">
    <property type="term" value="C:plasma membrane"/>
    <property type="evidence" value="ECO:0007669"/>
    <property type="project" value="UniProtKB-SubCell"/>
</dbReference>
<dbReference type="InterPro" id="IPR036640">
    <property type="entry name" value="ABC1_TM_sf"/>
</dbReference>
<dbReference type="EC" id="3.6.3.-" evidence="11"/>
<dbReference type="InterPro" id="IPR003593">
    <property type="entry name" value="AAA+_ATPase"/>
</dbReference>
<name>A0A2S2DZD2_9BACT</name>
<dbReference type="SUPFAM" id="SSF90123">
    <property type="entry name" value="ABC transporter transmembrane region"/>
    <property type="match status" value="1"/>
</dbReference>
<feature type="transmembrane region" description="Helical" evidence="8">
    <location>
        <begin position="59"/>
        <end position="82"/>
    </location>
</feature>
<evidence type="ECO:0000256" key="5">
    <source>
        <dbReference type="ARBA" id="ARBA00022840"/>
    </source>
</evidence>
<dbReference type="InterPro" id="IPR027417">
    <property type="entry name" value="P-loop_NTPase"/>
</dbReference>
<feature type="transmembrane region" description="Helical" evidence="8">
    <location>
        <begin position="320"/>
        <end position="341"/>
    </location>
</feature>
<dbReference type="GO" id="GO:0005524">
    <property type="term" value="F:ATP binding"/>
    <property type="evidence" value="ECO:0007669"/>
    <property type="project" value="UniProtKB-KW"/>
</dbReference>
<evidence type="ECO:0000256" key="8">
    <source>
        <dbReference type="SAM" id="Phobius"/>
    </source>
</evidence>
<evidence type="ECO:0000256" key="1">
    <source>
        <dbReference type="ARBA" id="ARBA00004651"/>
    </source>
</evidence>
<dbReference type="InterPro" id="IPR017871">
    <property type="entry name" value="ABC_transporter-like_CS"/>
</dbReference>
<dbReference type="SUPFAM" id="SSF52540">
    <property type="entry name" value="P-loop containing nucleoside triphosphate hydrolases"/>
    <property type="match status" value="1"/>
</dbReference>
<evidence type="ECO:0000259" key="10">
    <source>
        <dbReference type="PROSITE" id="PS50929"/>
    </source>
</evidence>
<keyword evidence="12" id="KW-1185">Reference proteome</keyword>
<proteinExistence type="predicted"/>
<feature type="transmembrane region" description="Helical" evidence="8">
    <location>
        <begin position="102"/>
        <end position="121"/>
    </location>
</feature>
<feature type="transmembrane region" description="Helical" evidence="8">
    <location>
        <begin position="202"/>
        <end position="222"/>
    </location>
</feature>
<dbReference type="PROSITE" id="PS50929">
    <property type="entry name" value="ABC_TM1F"/>
    <property type="match status" value="1"/>
</dbReference>
<dbReference type="GO" id="GO:0005737">
    <property type="term" value="C:cytoplasm"/>
    <property type="evidence" value="ECO:0007669"/>
    <property type="project" value="UniProtKB-ARBA"/>
</dbReference>
<dbReference type="Pfam" id="PF00664">
    <property type="entry name" value="ABC_membrane"/>
    <property type="match status" value="1"/>
</dbReference>
<feature type="transmembrane region" description="Helical" evidence="8">
    <location>
        <begin position="284"/>
        <end position="304"/>
    </location>
</feature>
<feature type="domain" description="ABC transmembrane type-1" evidence="10">
    <location>
        <begin position="62"/>
        <end position="343"/>
    </location>
</feature>
<dbReference type="PANTHER" id="PTHR43394">
    <property type="entry name" value="ATP-DEPENDENT PERMEASE MDL1, MITOCHONDRIAL"/>
    <property type="match status" value="1"/>
</dbReference>
<dbReference type="GO" id="GO:0016887">
    <property type="term" value="F:ATP hydrolysis activity"/>
    <property type="evidence" value="ECO:0007669"/>
    <property type="project" value="InterPro"/>
</dbReference>
<dbReference type="InterPro" id="IPR039421">
    <property type="entry name" value="Type_1_exporter"/>
</dbReference>
<organism evidence="11 12">
    <name type="scientific">Aquirufa nivalisilvae</name>
    <dbReference type="NCBI Taxonomy" id="2516557"/>
    <lineage>
        <taxon>Bacteria</taxon>
        <taxon>Pseudomonadati</taxon>
        <taxon>Bacteroidota</taxon>
        <taxon>Cytophagia</taxon>
        <taxon>Cytophagales</taxon>
        <taxon>Flectobacillaceae</taxon>
        <taxon>Aquirufa</taxon>
    </lineage>
</organism>
<dbReference type="PANTHER" id="PTHR43394:SF1">
    <property type="entry name" value="ATP-BINDING CASSETTE SUB-FAMILY B MEMBER 10, MITOCHONDRIAL"/>
    <property type="match status" value="1"/>
</dbReference>
<feature type="domain" description="ABC transporter" evidence="9">
    <location>
        <begin position="376"/>
        <end position="612"/>
    </location>
</feature>
<keyword evidence="3 8" id="KW-0812">Transmembrane</keyword>
<dbReference type="KEGG" id="psez:HME7025_02280"/>
<reference evidence="12" key="1">
    <citation type="submission" date="2018-05" db="EMBL/GenBank/DDBJ databases">
        <title>Pseudarcicella sp. HME7025 Genome sequencing and assembly.</title>
        <authorList>
            <person name="Kim H."/>
            <person name="Kang H."/>
            <person name="Joh K."/>
        </authorList>
    </citation>
    <scope>NUCLEOTIDE SEQUENCE [LARGE SCALE GENOMIC DNA]</scope>
    <source>
        <strain evidence="12">HME7025</strain>
    </source>
</reference>
<evidence type="ECO:0000256" key="2">
    <source>
        <dbReference type="ARBA" id="ARBA00022448"/>
    </source>
</evidence>
<evidence type="ECO:0000259" key="9">
    <source>
        <dbReference type="PROSITE" id="PS50893"/>
    </source>
</evidence>
<gene>
    <name evidence="11" type="ORF">HME7025_02280</name>
</gene>
<comment type="subcellular location">
    <subcellularLocation>
        <location evidence="1">Cell membrane</location>
        <topology evidence="1">Multi-pass membrane protein</topology>
    </subcellularLocation>
</comment>
<dbReference type="GO" id="GO:0015421">
    <property type="term" value="F:ABC-type oligopeptide transporter activity"/>
    <property type="evidence" value="ECO:0007669"/>
    <property type="project" value="TreeGrafter"/>
</dbReference>
<evidence type="ECO:0000256" key="3">
    <source>
        <dbReference type="ARBA" id="ARBA00022692"/>
    </source>
</evidence>
<dbReference type="CDD" id="cd03249">
    <property type="entry name" value="ABC_MTABC3_MDL1_MDL2"/>
    <property type="match status" value="1"/>
</dbReference>
<accession>A0A2S2DZD2</accession>
<keyword evidence="5 11" id="KW-0067">ATP-binding</keyword>
<dbReference type="PROSITE" id="PS00211">
    <property type="entry name" value="ABC_TRANSPORTER_1"/>
    <property type="match status" value="1"/>
</dbReference>
<evidence type="ECO:0000256" key="7">
    <source>
        <dbReference type="ARBA" id="ARBA00023136"/>
    </source>
</evidence>
<dbReference type="PROSITE" id="PS50893">
    <property type="entry name" value="ABC_TRANSPORTER_2"/>
    <property type="match status" value="1"/>
</dbReference>
<sequence length="618" mass="69944">MLINYSRPQDIEVKRKNKHMAKRHEKFGEGADPKDARKVNKEGIRKALRIYKFILPYKWTFIAGMFFLFFSNLTTLSFPLLIGEMTKVMEGKSQFTINQVTIFFFSILVIQAVLSFFRIYTFAQVSEKAMKDVRQHLYTKIITLPIFQFEKRRVGEMMSRITSDITQLQDVLSITLAEFFRQIFTLIGGIALITYISWKLTLFMLATFPVLVIAALVFGRYIRKVSKKSQDELASTNIIVEETFQSIQAVKSFTNEKWEVNRYTQSLNLVVEQALKAATFRGGFVSFIIFALFGGIVGVVWYGAQLVSSGDLILAELLTFIFYTAFIGGSVGGLGDIYAQLQKTIGASERILEILDDHSEINIEKESTVEIPFGRIEVRDLHFTYPGRPNVPILKGINFNIEPGEKVAIVGSSGTGKSTLAQLFMRFYEPNSGKICLGEQDIQAFNVSDWRKLVALVPQEVLLFGGSIRENIAYGKPDATIEEIEKAAEQAFAKQFIESFPEKWDTLVGERGVKLSGGQRQRIAIARAILKNPKFLLLDEATSALDSESEKWVQSALEELMKNRTSLIIAHRLSTIRSADKIIVMQEGQIVETGNHEELMTIKDGIYQKMVKLQSDHI</sequence>
<evidence type="ECO:0000313" key="11">
    <source>
        <dbReference type="EMBL" id="AWL10127.1"/>
    </source>
</evidence>
<keyword evidence="4" id="KW-0547">Nucleotide-binding</keyword>
<dbReference type="SMART" id="SM00382">
    <property type="entry name" value="AAA"/>
    <property type="match status" value="1"/>
</dbReference>
<dbReference type="Pfam" id="PF00005">
    <property type="entry name" value="ABC_tran"/>
    <property type="match status" value="1"/>
</dbReference>
<protein>
    <submittedName>
        <fullName evidence="11">ABC transporter ATP-binding protein exp8</fullName>
        <ecNumber evidence="11">3.6.3.-</ecNumber>
    </submittedName>
</protein>
<evidence type="ECO:0000313" key="12">
    <source>
        <dbReference type="Proteomes" id="UP000245468"/>
    </source>
</evidence>
<keyword evidence="6 8" id="KW-1133">Transmembrane helix</keyword>
<keyword evidence="7 8" id="KW-0472">Membrane</keyword>
<dbReference type="FunFam" id="3.40.50.300:FF:000836">
    <property type="entry name" value="ABC transporter B family member 25"/>
    <property type="match status" value="1"/>
</dbReference>
<evidence type="ECO:0000256" key="6">
    <source>
        <dbReference type="ARBA" id="ARBA00022989"/>
    </source>
</evidence>
<keyword evidence="2" id="KW-0813">Transport</keyword>
<dbReference type="Gene3D" id="1.20.1560.10">
    <property type="entry name" value="ABC transporter type 1, transmembrane domain"/>
    <property type="match status" value="1"/>
</dbReference>
<dbReference type="AlphaFoldDB" id="A0A2S2DZD2"/>
<feature type="transmembrane region" description="Helical" evidence="8">
    <location>
        <begin position="179"/>
        <end position="196"/>
    </location>
</feature>
<dbReference type="InterPro" id="IPR003439">
    <property type="entry name" value="ABC_transporter-like_ATP-bd"/>
</dbReference>
<dbReference type="InterPro" id="IPR011527">
    <property type="entry name" value="ABC1_TM_dom"/>
</dbReference>
<keyword evidence="11" id="KW-0378">Hydrolase</keyword>